<protein>
    <submittedName>
        <fullName evidence="2">Uncharacterized protein</fullName>
    </submittedName>
</protein>
<dbReference type="EMBL" id="AHZU02000234">
    <property type="protein sequence ID" value="KFG46967.1"/>
    <property type="molecule type" value="Genomic_DNA"/>
</dbReference>
<dbReference type="PANTHER" id="PTHR38899">
    <property type="entry name" value="DOMAIN OOKINETE PROTEIN, PUTATIVE-RELATED"/>
    <property type="match status" value="1"/>
</dbReference>
<feature type="compositionally biased region" description="Polar residues" evidence="1">
    <location>
        <begin position="84"/>
        <end position="97"/>
    </location>
</feature>
<evidence type="ECO:0000313" key="3">
    <source>
        <dbReference type="Proteomes" id="UP000028837"/>
    </source>
</evidence>
<name>A0A086KRE9_TOXGO</name>
<gene>
    <name evidence="2" type="ORF">TGDOM2_246110</name>
</gene>
<feature type="compositionally biased region" description="Pro residues" evidence="1">
    <location>
        <begin position="15"/>
        <end position="26"/>
    </location>
</feature>
<reference evidence="2 3" key="1">
    <citation type="submission" date="2014-02" db="EMBL/GenBank/DDBJ databases">
        <authorList>
            <person name="Sibley D."/>
            <person name="Venepally P."/>
            <person name="Karamycheva S."/>
            <person name="Hadjithomas M."/>
            <person name="Khan A."/>
            <person name="Brunk B."/>
            <person name="Roos D."/>
            <person name="Caler E."/>
            <person name="Lorenzi H."/>
        </authorList>
    </citation>
    <scope>NUCLEOTIDE SEQUENCE [LARGE SCALE GENOMIC DNA]</scope>
    <source>
        <strain evidence="2 3">GAB2-2007-GAL-DOM2</strain>
    </source>
</reference>
<proteinExistence type="predicted"/>
<dbReference type="AlphaFoldDB" id="A0A086KRE9"/>
<comment type="caution">
    <text evidence="2">The sequence shown here is derived from an EMBL/GenBank/DDBJ whole genome shotgun (WGS) entry which is preliminary data.</text>
</comment>
<accession>A0A086KRE9</accession>
<dbReference type="OrthoDB" id="166018at2759"/>
<sequence>MSYFSARGPAKTLPFTPPHGLPPAPLSAPSQRAVPPGSKGILVRPMGVVRARQNLTSVLPGSPAIQPLTWAGGRGEDGEVLPQASPSAPTQRPSTSVVPAVTSRPAAPCPSAYGPGSPGATELSGGTNATALVRAGTIQELSAHQSGKHFDVSPPVPLQEGNHFARFYVFDWDNTLCPTDWLSELYGQNGSNLYMSKKPCPALSSPVLKSKMDLLQNSVRTLLLKCKEKGEVAIMSNATSVGLIKTLRLLPVIHRTVNELRIAVVSARDMCEPHGLPLEDWKDTALVQMLLDFAGRHANQKLSVMTIGDQDFEHIALHNASEYLQSQFGRDSHPKCIKYVESPTIDIVTKQTAIFIELLDQFADDESGTYLMEQDSAMIDYRRLAL</sequence>
<dbReference type="Proteomes" id="UP000028837">
    <property type="component" value="Unassembled WGS sequence"/>
</dbReference>
<dbReference type="VEuPathDB" id="ToxoDB:TGDOM2_246110"/>
<feature type="region of interest" description="Disordered" evidence="1">
    <location>
        <begin position="71"/>
        <end position="103"/>
    </location>
</feature>
<feature type="region of interest" description="Disordered" evidence="1">
    <location>
        <begin position="1"/>
        <end position="36"/>
    </location>
</feature>
<evidence type="ECO:0000313" key="2">
    <source>
        <dbReference type="EMBL" id="KFG46967.1"/>
    </source>
</evidence>
<dbReference type="PANTHER" id="PTHR38899:SF1">
    <property type="entry name" value="PROTEIN KINASE"/>
    <property type="match status" value="1"/>
</dbReference>
<evidence type="ECO:0000256" key="1">
    <source>
        <dbReference type="SAM" id="MobiDB-lite"/>
    </source>
</evidence>
<organism evidence="2 3">
    <name type="scientific">Toxoplasma gondii GAB2-2007-GAL-DOM2</name>
    <dbReference type="NCBI Taxonomy" id="1130820"/>
    <lineage>
        <taxon>Eukaryota</taxon>
        <taxon>Sar</taxon>
        <taxon>Alveolata</taxon>
        <taxon>Apicomplexa</taxon>
        <taxon>Conoidasida</taxon>
        <taxon>Coccidia</taxon>
        <taxon>Eucoccidiorida</taxon>
        <taxon>Eimeriorina</taxon>
        <taxon>Sarcocystidae</taxon>
        <taxon>Toxoplasma</taxon>
    </lineage>
</organism>